<keyword evidence="3" id="KW-1185">Reference proteome</keyword>
<comment type="caution">
    <text evidence="2">The sequence shown here is derived from an EMBL/GenBank/DDBJ whole genome shotgun (WGS) entry which is preliminary data.</text>
</comment>
<evidence type="ECO:0000256" key="1">
    <source>
        <dbReference type="SAM" id="Phobius"/>
    </source>
</evidence>
<organism evidence="2 3">
    <name type="scientific">Eubacterium multiforme</name>
    <dbReference type="NCBI Taxonomy" id="83339"/>
    <lineage>
        <taxon>Bacteria</taxon>
        <taxon>Bacillati</taxon>
        <taxon>Bacillota</taxon>
        <taxon>Clostridia</taxon>
        <taxon>Eubacteriales</taxon>
        <taxon>Eubacteriaceae</taxon>
        <taxon>Eubacterium</taxon>
    </lineage>
</organism>
<dbReference type="Proteomes" id="UP001228504">
    <property type="component" value="Unassembled WGS sequence"/>
</dbReference>
<dbReference type="PANTHER" id="PTHR32502:SF23">
    <property type="entry name" value="TRANSPORT PROTEIN, PTS SYSTEM"/>
    <property type="match status" value="1"/>
</dbReference>
<name>A0ABT9UPL9_9FIRM</name>
<evidence type="ECO:0000313" key="3">
    <source>
        <dbReference type="Proteomes" id="UP001228504"/>
    </source>
</evidence>
<dbReference type="RefSeq" id="WP_307482845.1">
    <property type="nucleotide sequence ID" value="NZ_JAUSUF010000001.1"/>
</dbReference>
<evidence type="ECO:0000313" key="2">
    <source>
        <dbReference type="EMBL" id="MDQ0148599.1"/>
    </source>
</evidence>
<sequence>MIKNNISKEDKKLMNKVLLRSFTLECSFNYEKMQALGFAYSMIPVIKKFYKTKEERAKALTRHMGFFNTTPQVSPFIMGIASAMEKKNAEKGGVDDSSINGIKVGLMGPLAGIGDSFFWGTFRVIAAGVGIQFAQQGSILGAILFLILFNIPHLLVRYFGVQLGFGFGTKILESAYENGIMDKISKMATIVGLMVVGGMTFSMVKFSTPFVLVIGETKLELQNIFNQILPGVLPLLLTLFCFKSLKKGTKVNLLLLLMIILGILGKVVGIL</sequence>
<dbReference type="InterPro" id="IPR050303">
    <property type="entry name" value="GatZ_KbaZ_carbometab"/>
</dbReference>
<keyword evidence="1" id="KW-1133">Transmembrane helix</keyword>
<reference evidence="2 3" key="1">
    <citation type="submission" date="2023-07" db="EMBL/GenBank/DDBJ databases">
        <title>Genomic Encyclopedia of Type Strains, Phase IV (KMG-IV): sequencing the most valuable type-strain genomes for metagenomic binning, comparative biology and taxonomic classification.</title>
        <authorList>
            <person name="Goeker M."/>
        </authorList>
    </citation>
    <scope>NUCLEOTIDE SEQUENCE [LARGE SCALE GENOMIC DNA]</scope>
    <source>
        <strain evidence="2 3">DSM 20694</strain>
    </source>
</reference>
<feature type="transmembrane region" description="Helical" evidence="1">
    <location>
        <begin position="184"/>
        <end position="204"/>
    </location>
</feature>
<dbReference type="Pfam" id="PF03613">
    <property type="entry name" value="EIID-AGA"/>
    <property type="match status" value="1"/>
</dbReference>
<dbReference type="InterPro" id="IPR004704">
    <property type="entry name" value="PTS_IID_man"/>
</dbReference>
<keyword evidence="1" id="KW-0812">Transmembrane</keyword>
<dbReference type="PROSITE" id="PS51108">
    <property type="entry name" value="PTS_EIID"/>
    <property type="match status" value="1"/>
</dbReference>
<feature type="transmembrane region" description="Helical" evidence="1">
    <location>
        <begin position="251"/>
        <end position="270"/>
    </location>
</feature>
<accession>A0ABT9UPL9</accession>
<protein>
    <submittedName>
        <fullName evidence="2">Mannose/fructose/sorbose-specific phosphotransferase system IID component</fullName>
    </submittedName>
</protein>
<dbReference type="PANTHER" id="PTHR32502">
    <property type="entry name" value="N-ACETYLGALACTOSAMINE PERMEASE II COMPONENT-RELATED"/>
    <property type="match status" value="1"/>
</dbReference>
<keyword evidence="1" id="KW-0472">Membrane</keyword>
<feature type="transmembrane region" description="Helical" evidence="1">
    <location>
        <begin position="224"/>
        <end position="242"/>
    </location>
</feature>
<gene>
    <name evidence="2" type="ORF">J2S18_000516</name>
</gene>
<proteinExistence type="predicted"/>
<dbReference type="EMBL" id="JAUSUF010000001">
    <property type="protein sequence ID" value="MDQ0148599.1"/>
    <property type="molecule type" value="Genomic_DNA"/>
</dbReference>